<sequence length="124" mass="13271">MHIPTILTSTVAVSVAMAAAVKQEYNVGVAMMTYNGDDSSPLNVPLGTLTTNKGVKITELEIARIYSSVEGVKPPKADQVTCQMYKDQWGTVPASKEFTAKKSALISTNPVPLGWVLCRVNASK</sequence>
<reference evidence="2 3" key="1">
    <citation type="submission" date="2016-06" db="EMBL/GenBank/DDBJ databases">
        <title>Living apart together: crosstalk between the core and supernumerary genomes in a fungal plant pathogen.</title>
        <authorList>
            <person name="Vanheule A."/>
            <person name="Audenaert K."/>
            <person name="Warris S."/>
            <person name="Van De Geest H."/>
            <person name="Schijlen E."/>
            <person name="Hofte M."/>
            <person name="De Saeger S."/>
            <person name="Haesaert G."/>
            <person name="Waalwijk C."/>
            <person name="Van Der Lee T."/>
        </authorList>
    </citation>
    <scope>NUCLEOTIDE SEQUENCE [LARGE SCALE GENOMIC DNA]</scope>
    <source>
        <strain evidence="2 3">2516</strain>
    </source>
</reference>
<organism evidence="2 3">
    <name type="scientific">Fusarium poae</name>
    <dbReference type="NCBI Taxonomy" id="36050"/>
    <lineage>
        <taxon>Eukaryota</taxon>
        <taxon>Fungi</taxon>
        <taxon>Dikarya</taxon>
        <taxon>Ascomycota</taxon>
        <taxon>Pezizomycotina</taxon>
        <taxon>Sordariomycetes</taxon>
        <taxon>Hypocreomycetidae</taxon>
        <taxon>Hypocreales</taxon>
        <taxon>Nectriaceae</taxon>
        <taxon>Fusarium</taxon>
    </lineage>
</organism>
<evidence type="ECO:0000313" key="2">
    <source>
        <dbReference type="EMBL" id="OBS23066.1"/>
    </source>
</evidence>
<keyword evidence="3" id="KW-1185">Reference proteome</keyword>
<feature type="chain" id="PRO_5008603130" evidence="1">
    <location>
        <begin position="19"/>
        <end position="124"/>
    </location>
</feature>
<accession>A0A1B8ARQ2</accession>
<keyword evidence="1" id="KW-0732">Signal</keyword>
<proteinExistence type="predicted"/>
<name>A0A1B8ARQ2_FUSPO</name>
<dbReference type="OrthoDB" id="4978187at2759"/>
<dbReference type="Proteomes" id="UP000091967">
    <property type="component" value="Unassembled WGS sequence"/>
</dbReference>
<feature type="signal peptide" evidence="1">
    <location>
        <begin position="1"/>
        <end position="18"/>
    </location>
</feature>
<evidence type="ECO:0000313" key="3">
    <source>
        <dbReference type="Proteomes" id="UP000091967"/>
    </source>
</evidence>
<comment type="caution">
    <text evidence="2">The sequence shown here is derived from an EMBL/GenBank/DDBJ whole genome shotgun (WGS) entry which is preliminary data.</text>
</comment>
<dbReference type="EMBL" id="LYXU01000002">
    <property type="protein sequence ID" value="OBS23066.1"/>
    <property type="molecule type" value="Genomic_DNA"/>
</dbReference>
<protein>
    <submittedName>
        <fullName evidence="2">Uncharacterized protein</fullName>
    </submittedName>
</protein>
<dbReference type="AlphaFoldDB" id="A0A1B8ARQ2"/>
<evidence type="ECO:0000256" key="1">
    <source>
        <dbReference type="SAM" id="SignalP"/>
    </source>
</evidence>
<gene>
    <name evidence="2" type="ORF">FPOA_03629</name>
</gene>